<dbReference type="EMBL" id="JARKNE010000006">
    <property type="protein sequence ID" value="KAK5825071.1"/>
    <property type="molecule type" value="Genomic_DNA"/>
</dbReference>
<protein>
    <recommendedName>
        <fullName evidence="1">SAWADEE domain-containing protein</fullName>
    </recommendedName>
</protein>
<feature type="domain" description="SAWADEE" evidence="1">
    <location>
        <begin position="128"/>
        <end position="248"/>
    </location>
</feature>
<gene>
    <name evidence="2" type="ORF">PVK06_019873</name>
</gene>
<dbReference type="Pfam" id="PF16719">
    <property type="entry name" value="SAWADEE"/>
    <property type="match status" value="1"/>
</dbReference>
<accession>A0ABR0PLC1</accession>
<dbReference type="InterPro" id="IPR039276">
    <property type="entry name" value="SHH1/2"/>
</dbReference>
<sequence length="306" mass="34904">MDRLRPRHRQRQRAAFSGFTKPEIKKMEKFLMKSRELLLSKEFCKKMARNFSSSAGRAGKPIIKWTEVQSWFLARLQESASKVPSLTDTSKTESRISETCPLDDGPQIPQILKVVSKVGEKIPDLSGLEFEARSSKDGAWYDVDTFLTQRHLGSGEPEVLVRFVGFGADEDEWVNVKKAVRHRSIPFQHSECNKVMVGDLVLCLQEKRDQLIYYDVHVNGVERKTHDIRGCRCIFLIRYDHDGSEASVVSHCILLLINNSIAGESSIEKTILYSRPRNLIVFMILLNLCSSPNHIFALSSEFIVVF</sequence>
<dbReference type="PANTHER" id="PTHR33827:SF3">
    <property type="entry name" value="OS09G0346900 PROTEIN"/>
    <property type="match status" value="1"/>
</dbReference>
<reference evidence="2 3" key="1">
    <citation type="submission" date="2023-03" db="EMBL/GenBank/DDBJ databases">
        <title>WGS of Gossypium arboreum.</title>
        <authorList>
            <person name="Yu D."/>
        </authorList>
    </citation>
    <scope>NUCLEOTIDE SEQUENCE [LARGE SCALE GENOMIC DNA]</scope>
    <source>
        <tissue evidence="2">Leaf</tissue>
    </source>
</reference>
<organism evidence="2 3">
    <name type="scientific">Gossypium arboreum</name>
    <name type="common">Tree cotton</name>
    <name type="synonym">Gossypium nanking</name>
    <dbReference type="NCBI Taxonomy" id="29729"/>
    <lineage>
        <taxon>Eukaryota</taxon>
        <taxon>Viridiplantae</taxon>
        <taxon>Streptophyta</taxon>
        <taxon>Embryophyta</taxon>
        <taxon>Tracheophyta</taxon>
        <taxon>Spermatophyta</taxon>
        <taxon>Magnoliopsida</taxon>
        <taxon>eudicotyledons</taxon>
        <taxon>Gunneridae</taxon>
        <taxon>Pentapetalae</taxon>
        <taxon>rosids</taxon>
        <taxon>malvids</taxon>
        <taxon>Malvales</taxon>
        <taxon>Malvaceae</taxon>
        <taxon>Malvoideae</taxon>
        <taxon>Gossypium</taxon>
    </lineage>
</organism>
<name>A0ABR0PLC1_GOSAR</name>
<dbReference type="Gene3D" id="2.40.50.40">
    <property type="match status" value="1"/>
</dbReference>
<keyword evidence="3" id="KW-1185">Reference proteome</keyword>
<evidence type="ECO:0000313" key="2">
    <source>
        <dbReference type="EMBL" id="KAK5825071.1"/>
    </source>
</evidence>
<dbReference type="Gene3D" id="2.30.30.140">
    <property type="match status" value="1"/>
</dbReference>
<dbReference type="PANTHER" id="PTHR33827">
    <property type="entry name" value="PROTEIN SAWADEE HOMEODOMAIN HOMOLOG 2"/>
    <property type="match status" value="1"/>
</dbReference>
<proteinExistence type="predicted"/>
<comment type="caution">
    <text evidence="2">The sequence shown here is derived from an EMBL/GenBank/DDBJ whole genome shotgun (WGS) entry which is preliminary data.</text>
</comment>
<evidence type="ECO:0000259" key="1">
    <source>
        <dbReference type="Pfam" id="PF16719"/>
    </source>
</evidence>
<dbReference type="InterPro" id="IPR032001">
    <property type="entry name" value="SAWADEE_dom"/>
</dbReference>
<evidence type="ECO:0000313" key="3">
    <source>
        <dbReference type="Proteomes" id="UP001358586"/>
    </source>
</evidence>
<dbReference type="Proteomes" id="UP001358586">
    <property type="component" value="Chromosome 6"/>
</dbReference>